<organism evidence="2 3">
    <name type="scientific">Candidatus Fimihabitans intestinipullorum</name>
    <dbReference type="NCBI Taxonomy" id="2840820"/>
    <lineage>
        <taxon>Bacteria</taxon>
        <taxon>Bacillati</taxon>
        <taxon>Mycoplasmatota</taxon>
        <taxon>Mycoplasmatota incertae sedis</taxon>
        <taxon>Candidatus Fimihabitans</taxon>
    </lineage>
</organism>
<protein>
    <submittedName>
        <fullName evidence="2">ImmA/IrrE family metallo-endopeptidase</fullName>
    </submittedName>
</protein>
<proteinExistence type="predicted"/>
<reference evidence="2" key="2">
    <citation type="journal article" date="2021" name="PeerJ">
        <title>Extensive microbial diversity within the chicken gut microbiome revealed by metagenomics and culture.</title>
        <authorList>
            <person name="Gilroy R."/>
            <person name="Ravi A."/>
            <person name="Getino M."/>
            <person name="Pursley I."/>
            <person name="Horton D.L."/>
            <person name="Alikhan N.F."/>
            <person name="Baker D."/>
            <person name="Gharbi K."/>
            <person name="Hall N."/>
            <person name="Watson M."/>
            <person name="Adriaenssens E.M."/>
            <person name="Foster-Nyarko E."/>
            <person name="Jarju S."/>
            <person name="Secka A."/>
            <person name="Antonio M."/>
            <person name="Oren A."/>
            <person name="Chaudhuri R.R."/>
            <person name="La Ragione R."/>
            <person name="Hildebrand F."/>
            <person name="Pallen M.J."/>
        </authorList>
    </citation>
    <scope>NUCLEOTIDE SEQUENCE</scope>
    <source>
        <strain evidence="2">CHK197-8231</strain>
    </source>
</reference>
<evidence type="ECO:0000259" key="1">
    <source>
        <dbReference type="Pfam" id="PF06114"/>
    </source>
</evidence>
<sequence length="114" mass="13250">MNIYNLLCGNITETDLLNYYNATITYESLPSNIRGCVFSYKDIHNIMINKNLSYYLKKKTILHELAHIELSQLNQINNDLLALKVDVLEDDADRYVSFLKQEIASSKNFEGRKQ</sequence>
<name>A0A9D1HV59_9BACT</name>
<reference evidence="2" key="1">
    <citation type="submission" date="2020-10" db="EMBL/GenBank/DDBJ databases">
        <authorList>
            <person name="Gilroy R."/>
        </authorList>
    </citation>
    <scope>NUCLEOTIDE SEQUENCE</scope>
    <source>
        <strain evidence="2">CHK197-8231</strain>
    </source>
</reference>
<comment type="caution">
    <text evidence="2">The sequence shown here is derived from an EMBL/GenBank/DDBJ whole genome shotgun (WGS) entry which is preliminary data.</text>
</comment>
<evidence type="ECO:0000313" key="2">
    <source>
        <dbReference type="EMBL" id="HIU22632.1"/>
    </source>
</evidence>
<dbReference type="Gene3D" id="1.10.10.2910">
    <property type="match status" value="1"/>
</dbReference>
<dbReference type="EMBL" id="DVML01000022">
    <property type="protein sequence ID" value="HIU22632.1"/>
    <property type="molecule type" value="Genomic_DNA"/>
</dbReference>
<feature type="domain" description="IrrE N-terminal-like" evidence="1">
    <location>
        <begin position="37"/>
        <end position="78"/>
    </location>
</feature>
<dbReference type="Proteomes" id="UP000824087">
    <property type="component" value="Unassembled WGS sequence"/>
</dbReference>
<dbReference type="Pfam" id="PF06114">
    <property type="entry name" value="Peptidase_M78"/>
    <property type="match status" value="1"/>
</dbReference>
<evidence type="ECO:0000313" key="3">
    <source>
        <dbReference type="Proteomes" id="UP000824087"/>
    </source>
</evidence>
<dbReference type="AlphaFoldDB" id="A0A9D1HV59"/>
<gene>
    <name evidence="2" type="ORF">IAD49_03525</name>
</gene>
<dbReference type="InterPro" id="IPR010359">
    <property type="entry name" value="IrrE_HExxH"/>
</dbReference>
<accession>A0A9D1HV59</accession>